<evidence type="ECO:0000256" key="1">
    <source>
        <dbReference type="SAM" id="Coils"/>
    </source>
</evidence>
<feature type="compositionally biased region" description="Low complexity" evidence="2">
    <location>
        <begin position="557"/>
        <end position="572"/>
    </location>
</feature>
<feature type="region of interest" description="Disordered" evidence="2">
    <location>
        <begin position="318"/>
        <end position="342"/>
    </location>
</feature>
<dbReference type="PANTHER" id="PTHR15721:SF2">
    <property type="entry name" value="PROTEIN TALPID3"/>
    <property type="match status" value="1"/>
</dbReference>
<feature type="region of interest" description="Disordered" evidence="2">
    <location>
        <begin position="854"/>
        <end position="873"/>
    </location>
</feature>
<feature type="compositionally biased region" description="Low complexity" evidence="2">
    <location>
        <begin position="1360"/>
        <end position="1380"/>
    </location>
</feature>
<feature type="region of interest" description="Disordered" evidence="2">
    <location>
        <begin position="1040"/>
        <end position="1064"/>
    </location>
</feature>
<dbReference type="GO" id="GO:0036064">
    <property type="term" value="C:ciliary basal body"/>
    <property type="evidence" value="ECO:0007669"/>
    <property type="project" value="TreeGrafter"/>
</dbReference>
<feature type="region of interest" description="Disordered" evidence="2">
    <location>
        <begin position="545"/>
        <end position="586"/>
    </location>
</feature>
<proteinExistence type="predicted"/>
<feature type="compositionally biased region" description="Acidic residues" evidence="2">
    <location>
        <begin position="1471"/>
        <end position="1480"/>
    </location>
</feature>
<feature type="compositionally biased region" description="Basic and acidic residues" evidence="2">
    <location>
        <begin position="1299"/>
        <end position="1312"/>
    </location>
</feature>
<keyword evidence="5" id="KW-1185">Reference proteome</keyword>
<evidence type="ECO:0008006" key="6">
    <source>
        <dbReference type="Google" id="ProtNLM"/>
    </source>
</evidence>
<feature type="region of interest" description="Disordered" evidence="2">
    <location>
        <begin position="931"/>
        <end position="1007"/>
    </location>
</feature>
<keyword evidence="1" id="KW-0175">Coiled coil</keyword>
<gene>
    <name evidence="4" type="primary">kiaa0586</name>
</gene>
<feature type="compositionally biased region" description="Polar residues" evidence="2">
    <location>
        <begin position="459"/>
        <end position="474"/>
    </location>
</feature>
<feature type="coiled-coil region" evidence="1">
    <location>
        <begin position="627"/>
        <end position="654"/>
    </location>
</feature>
<feature type="compositionally biased region" description="Polar residues" evidence="2">
    <location>
        <begin position="1230"/>
        <end position="1241"/>
    </location>
</feature>
<feature type="region of interest" description="Disordered" evidence="2">
    <location>
        <begin position="828"/>
        <end position="847"/>
    </location>
</feature>
<feature type="region of interest" description="Disordered" evidence="2">
    <location>
        <begin position="489"/>
        <end position="520"/>
    </location>
</feature>
<feature type="region of interest" description="Disordered" evidence="2">
    <location>
        <begin position="354"/>
        <end position="474"/>
    </location>
</feature>
<dbReference type="GO" id="GO:0005814">
    <property type="term" value="C:centriole"/>
    <property type="evidence" value="ECO:0007669"/>
    <property type="project" value="TreeGrafter"/>
</dbReference>
<feature type="region of interest" description="Disordered" evidence="2">
    <location>
        <begin position="1465"/>
        <end position="1522"/>
    </location>
</feature>
<name>A0AAZ3SHQ7_ONCTS</name>
<evidence type="ECO:0000256" key="2">
    <source>
        <dbReference type="SAM" id="MobiDB-lite"/>
    </source>
</evidence>
<feature type="region of interest" description="Disordered" evidence="2">
    <location>
        <begin position="1122"/>
        <end position="1142"/>
    </location>
</feature>
<feature type="compositionally biased region" description="Polar residues" evidence="2">
    <location>
        <begin position="1499"/>
        <end position="1522"/>
    </location>
</feature>
<organism evidence="4 5">
    <name type="scientific">Oncorhynchus tshawytscha</name>
    <name type="common">Chinook salmon</name>
    <name type="synonym">Salmo tshawytscha</name>
    <dbReference type="NCBI Taxonomy" id="74940"/>
    <lineage>
        <taxon>Eukaryota</taxon>
        <taxon>Metazoa</taxon>
        <taxon>Chordata</taxon>
        <taxon>Craniata</taxon>
        <taxon>Vertebrata</taxon>
        <taxon>Euteleostomi</taxon>
        <taxon>Actinopterygii</taxon>
        <taxon>Neopterygii</taxon>
        <taxon>Teleostei</taxon>
        <taxon>Protacanthopterygii</taxon>
        <taxon>Salmoniformes</taxon>
        <taxon>Salmonidae</taxon>
        <taxon>Salmoninae</taxon>
        <taxon>Oncorhynchus</taxon>
    </lineage>
</organism>
<feature type="compositionally biased region" description="Polar residues" evidence="2">
    <location>
        <begin position="393"/>
        <end position="424"/>
    </location>
</feature>
<feature type="compositionally biased region" description="Low complexity" evidence="2">
    <location>
        <begin position="444"/>
        <end position="455"/>
    </location>
</feature>
<feature type="region of interest" description="Disordered" evidence="2">
    <location>
        <begin position="75"/>
        <end position="150"/>
    </location>
</feature>
<feature type="compositionally biased region" description="Polar residues" evidence="2">
    <location>
        <begin position="859"/>
        <end position="873"/>
    </location>
</feature>
<dbReference type="PANTHER" id="PTHR15721">
    <property type="entry name" value="KIAA0586 PROTEIN"/>
    <property type="match status" value="1"/>
</dbReference>
<keyword evidence="3" id="KW-0472">Membrane</keyword>
<evidence type="ECO:0000313" key="4">
    <source>
        <dbReference type="Ensembl" id="ENSOTSP00005152561.1"/>
    </source>
</evidence>
<feature type="region of interest" description="Disordered" evidence="2">
    <location>
        <begin position="1188"/>
        <end position="1383"/>
    </location>
</feature>
<feature type="compositionally biased region" description="Pro residues" evidence="2">
    <location>
        <begin position="1344"/>
        <end position="1359"/>
    </location>
</feature>
<feature type="compositionally biased region" description="Pro residues" evidence="2">
    <location>
        <begin position="940"/>
        <end position="951"/>
    </location>
</feature>
<feature type="region of interest" description="Disordered" evidence="2">
    <location>
        <begin position="714"/>
        <end position="796"/>
    </location>
</feature>
<reference evidence="4" key="3">
    <citation type="submission" date="2025-09" db="UniProtKB">
        <authorList>
            <consortium name="Ensembl"/>
        </authorList>
    </citation>
    <scope>IDENTIFICATION</scope>
</reference>
<keyword evidence="3" id="KW-0812">Transmembrane</keyword>
<sequence>MAHTLLSRSNELLNFARNINLDESTSSSDAGDVLIRATKIHFPERSYEGQRDLGSLSTVSNKTDNVKITVKKSSLLDEPPKIEKQRQARKQEHRHVPPALQANLPSVSPSEGTRACKKSPIKRVPQNESKVPSIDGKETLTSVQPKGSEDKDHDLLISRYAAGGKGAILAALRQRSQTAPLRREVKVQLLDQRPLSSQEPQLVSGLSGDTGAASTAAVVTAAATAPLIKAQSDMEACVSQVWGGLQRLLESDRYPGRAQEAREDRASERVTQLEEQLNTVTQQRLQHLEWIQSQQMELQNRLLGSALSVVTGHAPVPSPSMLNTGPAASVHPDPRLPQDLPGHVHITHLDAADSSPAVPATASPDPSSQQRGGEGKSPLETPAPRRVIPKPTRWNTTNVRNTQSATQQHSYRTQKTPRTAQQGNGRLLEAIPNNSNSLATRGVQQQSSARAAMAMPNDGCQQPAQSREGQNQQEGVRELVIAALAKHSDTNHQGRGGGGHQPGLPSSFGVPEQPSSAVKRANDTLQELGRLKTEMQTLLQAREAFPAAGSRETVRETASAKTSNTTSSSSSKQLTIPSPANMHHHPPPCVSMSREEVAVVLPPVLPLPPARPTPTLLQQSRPCPSMFEDAERVLRQVQRHKKTLEENVEAMLRAKDGETLHSQLEALSCNRDTTEEIRIKKTVDAWINALSKDIQADITKEHLVAQTRAKVRESSAAAAMLPQKDRGTKKDTTTCRLYDVKSRSQTGGPRTAGSKPCQRAGRGQAESTEELNNRRKHTTGPSVRLRPSPSHQVSQCGEMMSNQDGEEYLVKLYGKALYEGNRRTLKKGPYLRFNSPSPKSKAPRPRVVESVRGVKMKSSKTQTSLPHGRSVSSPLYTAIPNEPQYIFSPTRGGAQYHPGTSLEGYLIPMAIPLGQPRVDGLAPQPSRVLISDRPVTTSMPPSPPRPAPAPRKPTVAVPEVTSGPRRRRAQLQVQVQPSVNIEPHTPTPSQSPAPSPPPPPAAAPPDIQCVEGRHDEEMDDEEESVFPGTHFLEVADIAQDPEEEEEEEEELHDGPIELNGLASPPTAMYHGPVFPCYPAEPLPPPDPVLSSIQHRETLENRLVDWVEQQLMARMISEMYQPPLADPAQNQSPSHSEPEDSVTSDIVEAAGGEGLQLFVDASVPVDSELIRQYVNEALAETIALMLGQREGQERPVAPAKPRDPPSQEEPLVPTPVPTPEPSVSPGPPSRGLSTPQASEQGTPQQSPREPQPQEPHVSTLADPEPIVTPVTTPDPSPLAVSPPSGPAGPWGDASLPLAEEQPHSTVEEQEKHNKPLVMSVAEEEPVSVPPVPPVTSSPLTQSPRSPTPPPPPGPQTPSTPPSSSSSSETTSSSSSSTVTGTDAAARHISEGELLLSYSQAAAARAFEEEGFYVPYLINSFSSSLQEVQDMDYDPPSEGQVRRPVNPAHHDPILSLLAKMDQGVITQTRPDPEESWEEEGEVSEGQRPRLHPAGKRLVTGHSLTVQPWNRTEPNPRQGHVSSPGQLTLQSADVTDATSFQDTQWPVDIGVLDVEPEMSNQPDTSMSPPPMEDFVSHCAPQATEVSCPPAPRPAPILVRQFQKTNGETSEKPGAAPKKMTMVGTVRRNKPELPPALLTTKDRDHFSSKWIFTDTHTLVSYCLKKKKNVLLMTTLHRDAAVSTREDRKPSAVLDYNRNREELTTLIRFVTLYLSSLMYFFFYYQIVLSAP</sequence>
<dbReference type="GO" id="GO:0007224">
    <property type="term" value="P:smoothened signaling pathway"/>
    <property type="evidence" value="ECO:0007669"/>
    <property type="project" value="InterPro"/>
</dbReference>
<accession>A0AAZ3SHQ7</accession>
<feature type="compositionally biased region" description="Acidic residues" evidence="2">
    <location>
        <begin position="1040"/>
        <end position="1051"/>
    </location>
</feature>
<dbReference type="Ensembl" id="ENSOTST00005148095.1">
    <property type="protein sequence ID" value="ENSOTSP00005152561.1"/>
    <property type="gene ID" value="ENSOTSG00005034733.2"/>
</dbReference>
<feature type="transmembrane region" description="Helical" evidence="3">
    <location>
        <begin position="1701"/>
        <end position="1719"/>
    </location>
</feature>
<dbReference type="GeneTree" id="ENSGT00390000012397"/>
<evidence type="ECO:0000256" key="3">
    <source>
        <dbReference type="SAM" id="Phobius"/>
    </source>
</evidence>
<reference evidence="5" key="1">
    <citation type="journal article" date="2018" name="PLoS ONE">
        <title>Chinook salmon (Oncorhynchus tshawytscha) genome and transcriptome.</title>
        <authorList>
            <person name="Christensen K.A."/>
            <person name="Leong J.S."/>
            <person name="Sakhrani D."/>
            <person name="Biagi C.A."/>
            <person name="Minkley D.R."/>
            <person name="Withler R.E."/>
            <person name="Rondeau E.B."/>
            <person name="Koop B.F."/>
            <person name="Devlin R.H."/>
        </authorList>
    </citation>
    <scope>NUCLEOTIDE SEQUENCE [LARGE SCALE GENOMIC DNA]</scope>
</reference>
<dbReference type="Proteomes" id="UP000694402">
    <property type="component" value="Unassembled WGS sequence"/>
</dbReference>
<evidence type="ECO:0000313" key="5">
    <source>
        <dbReference type="Proteomes" id="UP000694402"/>
    </source>
</evidence>
<dbReference type="Pfam" id="PF15324">
    <property type="entry name" value="TALPID3"/>
    <property type="match status" value="1"/>
</dbReference>
<keyword evidence="3" id="KW-1133">Transmembrane helix</keyword>
<reference evidence="4" key="2">
    <citation type="submission" date="2025-08" db="UniProtKB">
        <authorList>
            <consortium name="Ensembl"/>
        </authorList>
    </citation>
    <scope>IDENTIFICATION</scope>
</reference>
<feature type="compositionally biased region" description="Pro residues" evidence="2">
    <location>
        <begin position="985"/>
        <end position="1003"/>
    </location>
</feature>
<feature type="compositionally biased region" description="Basic and acidic residues" evidence="2">
    <location>
        <begin position="75"/>
        <end position="90"/>
    </location>
</feature>
<feature type="compositionally biased region" description="Polar residues" evidence="2">
    <location>
        <begin position="432"/>
        <end position="443"/>
    </location>
</feature>
<feature type="compositionally biased region" description="Pro residues" evidence="2">
    <location>
        <begin position="1211"/>
        <end position="1227"/>
    </location>
</feature>
<protein>
    <recommendedName>
        <fullName evidence="6">Protein TALPID3</fullName>
    </recommendedName>
</protein>
<feature type="compositionally biased region" description="Basic and acidic residues" evidence="2">
    <location>
        <begin position="723"/>
        <end position="742"/>
    </location>
</feature>
<dbReference type="InterPro" id="IPR029246">
    <property type="entry name" value="TALPID3"/>
</dbReference>